<accession>A0A1B0A9U0</accession>
<name>A0A1B0A9U0_GLOPL</name>
<keyword evidence="1" id="KW-1133">Transmembrane helix</keyword>
<dbReference type="VEuPathDB" id="VectorBase:GPAI038807"/>
<keyword evidence="1" id="KW-0472">Membrane</keyword>
<protein>
    <submittedName>
        <fullName evidence="2">Uncharacterized protein</fullName>
    </submittedName>
</protein>
<keyword evidence="1" id="KW-0812">Transmembrane</keyword>
<organism evidence="2 3">
    <name type="scientific">Glossina pallidipes</name>
    <name type="common">Tsetse fly</name>
    <dbReference type="NCBI Taxonomy" id="7398"/>
    <lineage>
        <taxon>Eukaryota</taxon>
        <taxon>Metazoa</taxon>
        <taxon>Ecdysozoa</taxon>
        <taxon>Arthropoda</taxon>
        <taxon>Hexapoda</taxon>
        <taxon>Insecta</taxon>
        <taxon>Pterygota</taxon>
        <taxon>Neoptera</taxon>
        <taxon>Endopterygota</taxon>
        <taxon>Diptera</taxon>
        <taxon>Brachycera</taxon>
        <taxon>Muscomorpha</taxon>
        <taxon>Hippoboscoidea</taxon>
        <taxon>Glossinidae</taxon>
        <taxon>Glossina</taxon>
    </lineage>
</organism>
<evidence type="ECO:0000256" key="1">
    <source>
        <dbReference type="SAM" id="Phobius"/>
    </source>
</evidence>
<dbReference type="AlphaFoldDB" id="A0A1B0A9U0"/>
<evidence type="ECO:0000313" key="3">
    <source>
        <dbReference type="Proteomes" id="UP000092445"/>
    </source>
</evidence>
<keyword evidence="3" id="KW-1185">Reference proteome</keyword>
<feature type="transmembrane region" description="Helical" evidence="1">
    <location>
        <begin position="88"/>
        <end position="107"/>
    </location>
</feature>
<proteinExistence type="predicted"/>
<reference evidence="2" key="2">
    <citation type="submission" date="2020-05" db="UniProtKB">
        <authorList>
            <consortium name="EnsemblMetazoa"/>
        </authorList>
    </citation>
    <scope>IDENTIFICATION</scope>
    <source>
        <strain evidence="2">IAEA</strain>
    </source>
</reference>
<evidence type="ECO:0000313" key="2">
    <source>
        <dbReference type="EnsemblMetazoa" id="GPAI038807-PA"/>
    </source>
</evidence>
<reference evidence="3" key="1">
    <citation type="submission" date="2014-03" db="EMBL/GenBank/DDBJ databases">
        <authorList>
            <person name="Aksoy S."/>
            <person name="Warren W."/>
            <person name="Wilson R.K."/>
        </authorList>
    </citation>
    <scope>NUCLEOTIDE SEQUENCE [LARGE SCALE GENOMIC DNA]</scope>
    <source>
        <strain evidence="3">IAEA</strain>
    </source>
</reference>
<sequence>MMVVEHQHEYKPQADTGSHLRICQHSWRVLKNDKKQSTDREVQKFLAHRSATTYRISNFNKLESECFLYFMNSANSVWFSGESVQRSIPGVGAKFLAFLCFLMKLLLFACKYSEQLSGFFMLSYEIVTVCLLFVYSGHMLNSLPFRSRITCFLQQFYQSMRVAYRCLLIIKSHPNDK</sequence>
<dbReference type="Proteomes" id="UP000092445">
    <property type="component" value="Unassembled WGS sequence"/>
</dbReference>
<dbReference type="EnsemblMetazoa" id="GPAI038807-RA">
    <property type="protein sequence ID" value="GPAI038807-PA"/>
    <property type="gene ID" value="GPAI038807"/>
</dbReference>
<feature type="transmembrane region" description="Helical" evidence="1">
    <location>
        <begin position="119"/>
        <end position="138"/>
    </location>
</feature>